<reference evidence="3 4" key="1">
    <citation type="journal article" date="2003" name="Nature">
        <title>The genome of a motile marine Synechococcus.</title>
        <authorList>
            <person name="Palenik B."/>
            <person name="Brahamsha B."/>
            <person name="Larimer F."/>
            <person name="Land M."/>
            <person name="Hauser L."/>
            <person name="Chain P."/>
            <person name="Lamerdin J."/>
            <person name="Regala W."/>
            <person name="Allen E.A."/>
            <person name="McCarren J."/>
            <person name="Paulsen I."/>
            <person name="Dufresne A."/>
            <person name="Partensky F."/>
            <person name="Webb E."/>
            <person name="Waterbury J."/>
        </authorList>
    </citation>
    <scope>NUCLEOTIDE SEQUENCE [LARGE SCALE GENOMIC DNA]</scope>
    <source>
        <strain evidence="3 4">WH8102</strain>
    </source>
</reference>
<dbReference type="eggNOG" id="ENOG5030MNZ">
    <property type="taxonomic scope" value="Bacteria"/>
</dbReference>
<dbReference type="AlphaFoldDB" id="Q7U4S0"/>
<feature type="region of interest" description="Disordered" evidence="2">
    <location>
        <begin position="85"/>
        <end position="134"/>
    </location>
</feature>
<keyword evidence="1" id="KW-0175">Coiled coil</keyword>
<organism evidence="3 4">
    <name type="scientific">Parasynechococcus marenigrum (strain WH8102)</name>
    <dbReference type="NCBI Taxonomy" id="84588"/>
    <lineage>
        <taxon>Bacteria</taxon>
        <taxon>Bacillati</taxon>
        <taxon>Cyanobacteriota</taxon>
        <taxon>Cyanophyceae</taxon>
        <taxon>Synechococcales</taxon>
        <taxon>Prochlorococcaceae</taxon>
        <taxon>Parasynechococcus</taxon>
        <taxon>Parasynechococcus marenigrum</taxon>
    </lineage>
</organism>
<evidence type="ECO:0000256" key="1">
    <source>
        <dbReference type="SAM" id="Coils"/>
    </source>
</evidence>
<feature type="coiled-coil region" evidence="1">
    <location>
        <begin position="18"/>
        <end position="45"/>
    </location>
</feature>
<evidence type="ECO:0000256" key="2">
    <source>
        <dbReference type="SAM" id="MobiDB-lite"/>
    </source>
</evidence>
<dbReference type="Proteomes" id="UP000001422">
    <property type="component" value="Chromosome"/>
</dbReference>
<proteinExistence type="predicted"/>
<evidence type="ECO:0000313" key="3">
    <source>
        <dbReference type="EMBL" id="CAE08508.1"/>
    </source>
</evidence>
<accession>Q7U4S0</accession>
<dbReference type="KEGG" id="syw:SYNW1993"/>
<name>Q7U4S0_PARMW</name>
<dbReference type="EMBL" id="BX569694">
    <property type="protein sequence ID" value="CAE08508.1"/>
    <property type="molecule type" value="Genomic_DNA"/>
</dbReference>
<protein>
    <submittedName>
        <fullName evidence="3">Uncharacterized protein</fullName>
    </submittedName>
</protein>
<dbReference type="HOGENOM" id="CLU_1767147_0_0_3"/>
<feature type="compositionally biased region" description="Acidic residues" evidence="2">
    <location>
        <begin position="97"/>
        <end position="128"/>
    </location>
</feature>
<keyword evidence="4" id="KW-1185">Reference proteome</keyword>
<gene>
    <name evidence="3" type="ordered locus">SYNW1993</name>
</gene>
<sequence>MTTSSPRTAFEQQLCTHLLNLSEVAETLADRVMALEARLAEVEKSQIADDDQDAISDDAGELLSASEEKVRLLRDRLAPAQVVALHAEDTSPSEPQGDLDEAIEDERVEDEAVSDDAEGDTEYIDDPQIDLLSA</sequence>
<evidence type="ECO:0000313" key="4">
    <source>
        <dbReference type="Proteomes" id="UP000001422"/>
    </source>
</evidence>